<evidence type="ECO:0000259" key="10">
    <source>
        <dbReference type="PROSITE" id="PS50262"/>
    </source>
</evidence>
<dbReference type="Pfam" id="PF00001">
    <property type="entry name" value="7tm_1"/>
    <property type="match status" value="1"/>
</dbReference>
<evidence type="ECO:0000256" key="7">
    <source>
        <dbReference type="ARBA" id="ARBA00023170"/>
    </source>
</evidence>
<dbReference type="AlphaFoldDB" id="A0A1D1UY07"/>
<protein>
    <recommendedName>
        <fullName evidence="10">G-protein coupled receptors family 1 profile domain-containing protein</fullName>
    </recommendedName>
</protein>
<keyword evidence="4 9" id="KW-1133">Transmembrane helix</keyword>
<feature type="transmembrane region" description="Helical" evidence="9">
    <location>
        <begin position="299"/>
        <end position="320"/>
    </location>
</feature>
<dbReference type="InterPro" id="IPR017452">
    <property type="entry name" value="GPCR_Rhodpsn_7TM"/>
</dbReference>
<name>A0A1D1UY07_RAMVA</name>
<evidence type="ECO:0000256" key="9">
    <source>
        <dbReference type="SAM" id="Phobius"/>
    </source>
</evidence>
<keyword evidence="5" id="KW-0297">G-protein coupled receptor</keyword>
<dbReference type="GO" id="GO:0005886">
    <property type="term" value="C:plasma membrane"/>
    <property type="evidence" value="ECO:0007669"/>
    <property type="project" value="UniProtKB-SubCell"/>
</dbReference>
<dbReference type="InterPro" id="IPR000276">
    <property type="entry name" value="GPCR_Rhodpsn"/>
</dbReference>
<evidence type="ECO:0000256" key="8">
    <source>
        <dbReference type="ARBA" id="ARBA00023224"/>
    </source>
</evidence>
<evidence type="ECO:0000256" key="5">
    <source>
        <dbReference type="ARBA" id="ARBA00023040"/>
    </source>
</evidence>
<dbReference type="SUPFAM" id="SSF81321">
    <property type="entry name" value="Family A G protein-coupled receptor-like"/>
    <property type="match status" value="1"/>
</dbReference>
<keyword evidence="8" id="KW-0807">Transducer</keyword>
<keyword evidence="7" id="KW-0675">Receptor</keyword>
<keyword evidence="2" id="KW-1003">Cell membrane</keyword>
<evidence type="ECO:0000313" key="12">
    <source>
        <dbReference type="Proteomes" id="UP000186922"/>
    </source>
</evidence>
<dbReference type="OrthoDB" id="10530851at2759"/>
<feature type="transmembrane region" description="Helical" evidence="9">
    <location>
        <begin position="187"/>
        <end position="208"/>
    </location>
</feature>
<keyword evidence="3 9" id="KW-0812">Transmembrane</keyword>
<evidence type="ECO:0000256" key="4">
    <source>
        <dbReference type="ARBA" id="ARBA00022989"/>
    </source>
</evidence>
<dbReference type="PANTHER" id="PTHR24228:SF59">
    <property type="entry name" value="NEUROPEPTIDE RECEPTOR 15"/>
    <property type="match status" value="1"/>
</dbReference>
<evidence type="ECO:0000313" key="11">
    <source>
        <dbReference type="EMBL" id="GAU94534.1"/>
    </source>
</evidence>
<accession>A0A1D1UY07</accession>
<feature type="transmembrane region" description="Helical" evidence="9">
    <location>
        <begin position="25"/>
        <end position="49"/>
    </location>
</feature>
<reference evidence="11 12" key="1">
    <citation type="journal article" date="2016" name="Nat. Commun.">
        <title>Extremotolerant tardigrade genome and improved radiotolerance of human cultured cells by tardigrade-unique protein.</title>
        <authorList>
            <person name="Hashimoto T."/>
            <person name="Horikawa D.D."/>
            <person name="Saito Y."/>
            <person name="Kuwahara H."/>
            <person name="Kozuka-Hata H."/>
            <person name="Shin-I T."/>
            <person name="Minakuchi Y."/>
            <person name="Ohishi K."/>
            <person name="Motoyama A."/>
            <person name="Aizu T."/>
            <person name="Enomoto A."/>
            <person name="Kondo K."/>
            <person name="Tanaka S."/>
            <person name="Hara Y."/>
            <person name="Koshikawa S."/>
            <person name="Sagara H."/>
            <person name="Miura T."/>
            <person name="Yokobori S."/>
            <person name="Miyagawa K."/>
            <person name="Suzuki Y."/>
            <person name="Kubo T."/>
            <person name="Oyama M."/>
            <person name="Kohara Y."/>
            <person name="Fujiyama A."/>
            <person name="Arakawa K."/>
            <person name="Katayama T."/>
            <person name="Toyoda A."/>
            <person name="Kunieda T."/>
        </authorList>
    </citation>
    <scope>NUCLEOTIDE SEQUENCE [LARGE SCALE GENOMIC DNA]</scope>
    <source>
        <strain evidence="11 12">YOKOZUNA-1</strain>
    </source>
</reference>
<gene>
    <name evidence="11" type="primary">RvY_06290-1</name>
    <name evidence="11" type="synonym">RvY_06290.1</name>
    <name evidence="11" type="ORF">RvY_06290</name>
</gene>
<evidence type="ECO:0000256" key="2">
    <source>
        <dbReference type="ARBA" id="ARBA00022475"/>
    </source>
</evidence>
<dbReference type="Proteomes" id="UP000186922">
    <property type="component" value="Unassembled WGS sequence"/>
</dbReference>
<dbReference type="PANTHER" id="PTHR24228">
    <property type="entry name" value="B2 BRADYKININ RECEPTOR/ANGIOTENSIN II RECEPTOR"/>
    <property type="match status" value="1"/>
</dbReference>
<feature type="domain" description="G-protein coupled receptors family 1 profile" evidence="10">
    <location>
        <begin position="43"/>
        <end position="316"/>
    </location>
</feature>
<proteinExistence type="predicted"/>
<dbReference type="EMBL" id="BDGG01000002">
    <property type="protein sequence ID" value="GAU94534.1"/>
    <property type="molecule type" value="Genomic_DNA"/>
</dbReference>
<dbReference type="GO" id="GO:0004930">
    <property type="term" value="F:G protein-coupled receptor activity"/>
    <property type="evidence" value="ECO:0007669"/>
    <property type="project" value="UniProtKB-KW"/>
</dbReference>
<feature type="transmembrane region" description="Helical" evidence="9">
    <location>
        <begin position="143"/>
        <end position="167"/>
    </location>
</feature>
<keyword evidence="12" id="KW-1185">Reference proteome</keyword>
<comment type="subcellular location">
    <subcellularLocation>
        <location evidence="1">Cell membrane</location>
        <topology evidence="1">Multi-pass membrane protein</topology>
    </subcellularLocation>
</comment>
<organism evidence="11 12">
    <name type="scientific">Ramazzottius varieornatus</name>
    <name type="common">Water bear</name>
    <name type="synonym">Tardigrade</name>
    <dbReference type="NCBI Taxonomy" id="947166"/>
    <lineage>
        <taxon>Eukaryota</taxon>
        <taxon>Metazoa</taxon>
        <taxon>Ecdysozoa</taxon>
        <taxon>Tardigrada</taxon>
        <taxon>Eutardigrada</taxon>
        <taxon>Parachela</taxon>
        <taxon>Hypsibioidea</taxon>
        <taxon>Ramazzottiidae</taxon>
        <taxon>Ramazzottius</taxon>
    </lineage>
</organism>
<sequence length="337" mass="38491">MSSFNLSHYPETNISRFHEFQAPKLVAILNITAIVTVLLATCFNIFILTTFAKFPKLLTPFTIHTVNLIIIDILGSLIYAPIHGLRSINRDLFRVTPLCSAHNYLHWVFPALALSQHAIICLDRWLALVAPVYYRQRKTVTSGIVATLCAVVYINAWLLPVFIADYYHEKPPGEYCDNMRTWPLYRTVVRITTAFIPQGIMYFSYPVLTWLISKRRSKVATLQPTNVMTAVERTVVEQPEIQERKSTLARATSPTQWKKGTRLVLWLIVAQFVLWAPTNITSLMTGNGVQLMYLNDLNSISHCLGGLLMIADVIITLKFLPNLRKAVADHFRQIFRR</sequence>
<evidence type="ECO:0000256" key="6">
    <source>
        <dbReference type="ARBA" id="ARBA00023136"/>
    </source>
</evidence>
<comment type="caution">
    <text evidence="11">The sequence shown here is derived from an EMBL/GenBank/DDBJ whole genome shotgun (WGS) entry which is preliminary data.</text>
</comment>
<dbReference type="PROSITE" id="PS50262">
    <property type="entry name" value="G_PROTEIN_RECEP_F1_2"/>
    <property type="match status" value="1"/>
</dbReference>
<feature type="transmembrane region" description="Helical" evidence="9">
    <location>
        <begin position="263"/>
        <end position="284"/>
    </location>
</feature>
<feature type="transmembrane region" description="Helical" evidence="9">
    <location>
        <begin position="61"/>
        <end position="84"/>
    </location>
</feature>
<dbReference type="CDD" id="cd00637">
    <property type="entry name" value="7tm_classA_rhodopsin-like"/>
    <property type="match status" value="1"/>
</dbReference>
<dbReference type="Gene3D" id="1.20.1070.10">
    <property type="entry name" value="Rhodopsin 7-helix transmembrane proteins"/>
    <property type="match status" value="1"/>
</dbReference>
<evidence type="ECO:0000256" key="1">
    <source>
        <dbReference type="ARBA" id="ARBA00004651"/>
    </source>
</evidence>
<evidence type="ECO:0000256" key="3">
    <source>
        <dbReference type="ARBA" id="ARBA00022692"/>
    </source>
</evidence>
<keyword evidence="6 9" id="KW-0472">Membrane</keyword>